<gene>
    <name evidence="1" type="ORF">N825_18455</name>
</gene>
<comment type="caution">
    <text evidence="1">The sequence shown here is derived from an EMBL/GenBank/DDBJ whole genome shotgun (WGS) entry which is preliminary data.</text>
</comment>
<protein>
    <submittedName>
        <fullName evidence="1">Uncharacterized protein</fullName>
    </submittedName>
</protein>
<organism evidence="1 2">
    <name type="scientific">Skermanella stibiiresistens SB22</name>
    <dbReference type="NCBI Taxonomy" id="1385369"/>
    <lineage>
        <taxon>Bacteria</taxon>
        <taxon>Pseudomonadati</taxon>
        <taxon>Pseudomonadota</taxon>
        <taxon>Alphaproteobacteria</taxon>
        <taxon>Rhodospirillales</taxon>
        <taxon>Azospirillaceae</taxon>
        <taxon>Skermanella</taxon>
    </lineage>
</organism>
<dbReference type="EMBL" id="AVFL01000002">
    <property type="protein sequence ID" value="EWY42305.1"/>
    <property type="molecule type" value="Genomic_DNA"/>
</dbReference>
<sequence length="91" mass="10276">MLTYWSIYAAFKHMGVSERRQYRIAAMLPVNGVSRRIRLLSAGSSSGHHRRAFMSLGHKITRDFTSDHHGTFTYIPAMPEVVATQAFHASP</sequence>
<proteinExistence type="predicted"/>
<evidence type="ECO:0000313" key="2">
    <source>
        <dbReference type="Proteomes" id="UP000019486"/>
    </source>
</evidence>
<reference evidence="1 2" key="1">
    <citation type="submission" date="2013-08" db="EMBL/GenBank/DDBJ databases">
        <title>The genome sequence of Skermanella stibiiresistens.</title>
        <authorList>
            <person name="Zhu W."/>
            <person name="Wang G."/>
        </authorList>
    </citation>
    <scope>NUCLEOTIDE SEQUENCE [LARGE SCALE GENOMIC DNA]</scope>
    <source>
        <strain evidence="1 2">SB22</strain>
    </source>
</reference>
<keyword evidence="2" id="KW-1185">Reference proteome</keyword>
<dbReference type="STRING" id="1385369.N825_18455"/>
<accession>W9H7U3</accession>
<evidence type="ECO:0000313" key="1">
    <source>
        <dbReference type="EMBL" id="EWY42305.1"/>
    </source>
</evidence>
<dbReference type="Proteomes" id="UP000019486">
    <property type="component" value="Unassembled WGS sequence"/>
</dbReference>
<name>W9H7U3_9PROT</name>
<dbReference type="AlphaFoldDB" id="W9H7U3"/>